<dbReference type="InterPro" id="IPR001647">
    <property type="entry name" value="HTH_TetR"/>
</dbReference>
<dbReference type="PROSITE" id="PS50977">
    <property type="entry name" value="HTH_TETR_2"/>
    <property type="match status" value="1"/>
</dbReference>
<feature type="DNA-binding region" description="H-T-H motif" evidence="5">
    <location>
        <begin position="32"/>
        <end position="51"/>
    </location>
</feature>
<evidence type="ECO:0000256" key="1">
    <source>
        <dbReference type="ARBA" id="ARBA00022491"/>
    </source>
</evidence>
<dbReference type="InterPro" id="IPR023772">
    <property type="entry name" value="DNA-bd_HTH_TetR-type_CS"/>
</dbReference>
<reference evidence="8" key="1">
    <citation type="submission" date="2016-10" db="EMBL/GenBank/DDBJ databases">
        <authorList>
            <person name="Varghese N."/>
            <person name="Submissions S."/>
        </authorList>
    </citation>
    <scope>NUCLEOTIDE SEQUENCE [LARGE SCALE GENOMIC DNA]</scope>
    <source>
        <strain evidence="8">CGMCC 1.10369</strain>
    </source>
</reference>
<dbReference type="InterPro" id="IPR009057">
    <property type="entry name" value="Homeodomain-like_sf"/>
</dbReference>
<dbReference type="Pfam" id="PF00440">
    <property type="entry name" value="TetR_N"/>
    <property type="match status" value="1"/>
</dbReference>
<dbReference type="GO" id="GO:0003677">
    <property type="term" value="F:DNA binding"/>
    <property type="evidence" value="ECO:0007669"/>
    <property type="project" value="UniProtKB-UniRule"/>
</dbReference>
<dbReference type="AlphaFoldDB" id="A0A1H0JBP3"/>
<evidence type="ECO:0000256" key="2">
    <source>
        <dbReference type="ARBA" id="ARBA00023015"/>
    </source>
</evidence>
<evidence type="ECO:0000256" key="4">
    <source>
        <dbReference type="ARBA" id="ARBA00023163"/>
    </source>
</evidence>
<dbReference type="STRING" id="745820.SAMN04488053_11327"/>
<keyword evidence="3 5" id="KW-0238">DNA-binding</keyword>
<gene>
    <name evidence="7" type="ORF">SAMN04488053_11327</name>
</gene>
<protein>
    <submittedName>
        <fullName evidence="7">Transcriptional regulator, TetR family</fullName>
    </submittedName>
</protein>
<dbReference type="PANTHER" id="PTHR43479:SF11">
    <property type="entry name" value="ACREF_ENVCD OPERON REPRESSOR-RELATED"/>
    <property type="match status" value="1"/>
</dbReference>
<dbReference type="PRINTS" id="PR00455">
    <property type="entry name" value="HTHTETR"/>
</dbReference>
<evidence type="ECO:0000259" key="6">
    <source>
        <dbReference type="PROSITE" id="PS50977"/>
    </source>
</evidence>
<dbReference type="RefSeq" id="WP_090843840.1">
    <property type="nucleotide sequence ID" value="NZ_FNIL01000013.1"/>
</dbReference>
<dbReference type="Proteomes" id="UP000198778">
    <property type="component" value="Unassembled WGS sequence"/>
</dbReference>
<sequence length="210" mass="23991">MRKTKEETAQTRESIINAAENLFIEKGYEGVSLEDIAAEVHLTRGAVHWHFKNKKGVLLAIRERIEMPLETLENFLADQSEEDPLEALGHTVKKALEEYQYNSRLRKLTKIILHFEYNTENEKLGKKSSEQRARKVVTEVLRIAQKRSAFQVPWTPESGALAFTGLFAGVLSEWVREDTEFELIPDAEKVLTSILDIWGAQLSELNKHSG</sequence>
<evidence type="ECO:0000256" key="3">
    <source>
        <dbReference type="ARBA" id="ARBA00023125"/>
    </source>
</evidence>
<proteinExistence type="predicted"/>
<feature type="domain" description="HTH tetR-type" evidence="6">
    <location>
        <begin position="9"/>
        <end position="69"/>
    </location>
</feature>
<dbReference type="InterPro" id="IPR013572">
    <property type="entry name" value="Tscrpt_reg_MAATS_C"/>
</dbReference>
<dbReference type="Pfam" id="PF08361">
    <property type="entry name" value="TetR_C_2"/>
    <property type="match status" value="1"/>
</dbReference>
<evidence type="ECO:0000256" key="5">
    <source>
        <dbReference type="PROSITE-ProRule" id="PRU00335"/>
    </source>
</evidence>
<dbReference type="Gene3D" id="1.10.357.10">
    <property type="entry name" value="Tetracycline Repressor, domain 2"/>
    <property type="match status" value="1"/>
</dbReference>
<keyword evidence="2" id="KW-0805">Transcription regulation</keyword>
<dbReference type="SUPFAM" id="SSF46689">
    <property type="entry name" value="Homeodomain-like"/>
    <property type="match status" value="1"/>
</dbReference>
<dbReference type="PROSITE" id="PS01081">
    <property type="entry name" value="HTH_TETR_1"/>
    <property type="match status" value="1"/>
</dbReference>
<name>A0A1H0JBP3_9BACI</name>
<evidence type="ECO:0000313" key="8">
    <source>
        <dbReference type="Proteomes" id="UP000198778"/>
    </source>
</evidence>
<evidence type="ECO:0000313" key="7">
    <source>
        <dbReference type="EMBL" id="SDO41178.1"/>
    </source>
</evidence>
<dbReference type="EMBL" id="FNIL01000013">
    <property type="protein sequence ID" value="SDO41178.1"/>
    <property type="molecule type" value="Genomic_DNA"/>
</dbReference>
<dbReference type="OrthoDB" id="9815924at2"/>
<keyword evidence="4" id="KW-0804">Transcription</keyword>
<dbReference type="InterPro" id="IPR050624">
    <property type="entry name" value="HTH-type_Tx_Regulator"/>
</dbReference>
<keyword evidence="1" id="KW-0678">Repressor</keyword>
<organism evidence="7 8">
    <name type="scientific">Alkalicoccus daliensis</name>
    <dbReference type="NCBI Taxonomy" id="745820"/>
    <lineage>
        <taxon>Bacteria</taxon>
        <taxon>Bacillati</taxon>
        <taxon>Bacillota</taxon>
        <taxon>Bacilli</taxon>
        <taxon>Bacillales</taxon>
        <taxon>Bacillaceae</taxon>
        <taxon>Alkalicoccus</taxon>
    </lineage>
</organism>
<accession>A0A1H0JBP3</accession>
<keyword evidence="8" id="KW-1185">Reference proteome</keyword>
<dbReference type="PANTHER" id="PTHR43479">
    <property type="entry name" value="ACREF/ENVCD OPERON REPRESSOR-RELATED"/>
    <property type="match status" value="1"/>
</dbReference>